<protein>
    <submittedName>
        <fullName evidence="2">Uncharacterized protein</fullName>
    </submittedName>
</protein>
<gene>
    <name evidence="2" type="ORF">JF72_12390</name>
</gene>
<dbReference type="Proteomes" id="UP000033682">
    <property type="component" value="Unassembled WGS sequence"/>
</dbReference>
<dbReference type="HOGENOM" id="CLU_094536_0_0_9"/>
<evidence type="ECO:0000313" key="3">
    <source>
        <dbReference type="Proteomes" id="UP000033682"/>
    </source>
</evidence>
<keyword evidence="1" id="KW-1133">Transmembrane helix</keyword>
<dbReference type="AlphaFoldDB" id="A0A0F4LPP3"/>
<keyword evidence="1" id="KW-0812">Transmembrane</keyword>
<dbReference type="STRING" id="303541.JF72_12390"/>
<comment type="caution">
    <text evidence="2">The sequence shown here is derived from an EMBL/GenBank/DDBJ whole genome shotgun (WGS) entry which is preliminary data.</text>
</comment>
<keyword evidence="3" id="KW-1185">Reference proteome</keyword>
<evidence type="ECO:0000256" key="1">
    <source>
        <dbReference type="SAM" id="Phobius"/>
    </source>
</evidence>
<sequence>MFSWNLLGVLLWVVVILYFIFVIQNIRRRRITMIIKEHRKFSWTNFLIDLIEVVIFLVALVWLFDRTMLDNPDLEDTSKITSTVTYEPLVMNTGEGNSSYVTINSKKKKIGTQTYTYFRNGRKAQVSSDFATVAYGKNPIDLNATRIPYDKKQLEKMDRKYQRAYVAVYSANYKKVWQNGIGMHAGHNAIRYYLIRIPDASFIKEK</sequence>
<dbReference type="RefSeq" id="WP_046307781.1">
    <property type="nucleotide sequence ID" value="NZ_KQ034000.1"/>
</dbReference>
<name>A0A0F4LPP3_9LACO</name>
<reference evidence="2 3" key="1">
    <citation type="submission" date="2015-01" db="EMBL/GenBank/DDBJ databases">
        <title>Comparative genomics of the lactic acid bacteria isolated from the honey bee gut.</title>
        <authorList>
            <person name="Ellegaard K.M."/>
            <person name="Tamarit D."/>
            <person name="Javelind E."/>
            <person name="Olofsson T."/>
            <person name="Andersson S.G."/>
            <person name="Vasquez A."/>
        </authorList>
    </citation>
    <scope>NUCLEOTIDE SEQUENCE [LARGE SCALE GENOMIC DNA]</scope>
    <source>
        <strain evidence="2 3">Hma11</strain>
    </source>
</reference>
<feature type="transmembrane region" description="Helical" evidence="1">
    <location>
        <begin position="46"/>
        <end position="64"/>
    </location>
</feature>
<dbReference type="NCBIfam" id="NF040508">
    <property type="entry name" value="LVIS_2131_fam"/>
    <property type="match status" value="1"/>
</dbReference>
<dbReference type="InterPro" id="IPR049731">
    <property type="entry name" value="LVIS_2131-like"/>
</dbReference>
<dbReference type="EMBL" id="JXLG01000009">
    <property type="protein sequence ID" value="KJY60293.1"/>
    <property type="molecule type" value="Genomic_DNA"/>
</dbReference>
<proteinExistence type="predicted"/>
<accession>A0A0F4LPP3</accession>
<organism evidence="2 3">
    <name type="scientific">Lactobacillus apis</name>
    <dbReference type="NCBI Taxonomy" id="303541"/>
    <lineage>
        <taxon>Bacteria</taxon>
        <taxon>Bacillati</taxon>
        <taxon>Bacillota</taxon>
        <taxon>Bacilli</taxon>
        <taxon>Lactobacillales</taxon>
        <taxon>Lactobacillaceae</taxon>
        <taxon>Lactobacillus</taxon>
    </lineage>
</organism>
<feature type="transmembrane region" description="Helical" evidence="1">
    <location>
        <begin position="6"/>
        <end position="26"/>
    </location>
</feature>
<evidence type="ECO:0000313" key="2">
    <source>
        <dbReference type="EMBL" id="KJY60293.1"/>
    </source>
</evidence>
<dbReference type="PATRIC" id="fig|303541.3.peg.1405"/>
<keyword evidence="1" id="KW-0472">Membrane</keyword>